<proteinExistence type="predicted"/>
<gene>
    <name evidence="1" type="ORF">L9F63_000562</name>
</gene>
<comment type="caution">
    <text evidence="1">The sequence shown here is derived from an EMBL/GenBank/DDBJ whole genome shotgun (WGS) entry which is preliminary data.</text>
</comment>
<dbReference type="EMBL" id="JASPKZ010000024">
    <property type="protein sequence ID" value="KAJ9601267.1"/>
    <property type="molecule type" value="Genomic_DNA"/>
</dbReference>
<reference evidence="1" key="1">
    <citation type="journal article" date="2023" name="IScience">
        <title>Live-bearing cockroach genome reveals convergent evolutionary mechanisms linked to viviparity in insects and beyond.</title>
        <authorList>
            <person name="Fouks B."/>
            <person name="Harrison M.C."/>
            <person name="Mikhailova A.A."/>
            <person name="Marchal E."/>
            <person name="English S."/>
            <person name="Carruthers M."/>
            <person name="Jennings E.C."/>
            <person name="Chiamaka E.L."/>
            <person name="Frigard R.A."/>
            <person name="Pippel M."/>
            <person name="Attardo G.M."/>
            <person name="Benoit J.B."/>
            <person name="Bornberg-Bauer E."/>
            <person name="Tobe S.S."/>
        </authorList>
    </citation>
    <scope>NUCLEOTIDE SEQUENCE</scope>
    <source>
        <strain evidence="1">Stay&amp;Tobe</strain>
    </source>
</reference>
<accession>A0AAD8ALF9</accession>
<organism evidence="1 2">
    <name type="scientific">Diploptera punctata</name>
    <name type="common">Pacific beetle cockroach</name>
    <dbReference type="NCBI Taxonomy" id="6984"/>
    <lineage>
        <taxon>Eukaryota</taxon>
        <taxon>Metazoa</taxon>
        <taxon>Ecdysozoa</taxon>
        <taxon>Arthropoda</taxon>
        <taxon>Hexapoda</taxon>
        <taxon>Insecta</taxon>
        <taxon>Pterygota</taxon>
        <taxon>Neoptera</taxon>
        <taxon>Polyneoptera</taxon>
        <taxon>Dictyoptera</taxon>
        <taxon>Blattodea</taxon>
        <taxon>Blaberoidea</taxon>
        <taxon>Blaberidae</taxon>
        <taxon>Diplopterinae</taxon>
        <taxon>Diploptera</taxon>
    </lineage>
</organism>
<keyword evidence="2" id="KW-1185">Reference proteome</keyword>
<feature type="non-terminal residue" evidence="1">
    <location>
        <position position="1"/>
    </location>
</feature>
<reference evidence="1" key="2">
    <citation type="submission" date="2023-05" db="EMBL/GenBank/DDBJ databases">
        <authorList>
            <person name="Fouks B."/>
        </authorList>
    </citation>
    <scope>NUCLEOTIDE SEQUENCE</scope>
    <source>
        <strain evidence="1">Stay&amp;Tobe</strain>
        <tissue evidence="1">Testes</tissue>
    </source>
</reference>
<name>A0AAD8ALF9_DIPPU</name>
<dbReference type="Proteomes" id="UP001233999">
    <property type="component" value="Unassembled WGS sequence"/>
</dbReference>
<evidence type="ECO:0000313" key="1">
    <source>
        <dbReference type="EMBL" id="KAJ9601267.1"/>
    </source>
</evidence>
<evidence type="ECO:0000313" key="2">
    <source>
        <dbReference type="Proteomes" id="UP001233999"/>
    </source>
</evidence>
<dbReference type="AlphaFoldDB" id="A0AAD8ALF9"/>
<feature type="non-terminal residue" evidence="1">
    <location>
        <position position="69"/>
    </location>
</feature>
<protein>
    <submittedName>
        <fullName evidence="1">Uncharacterized protein</fullName>
    </submittedName>
</protein>
<sequence>SALLTRDSHDENLAQCLVACFVCKGVTGSIPEKKHFASRLVSDHTRSSIVVSIISLMHKTDSFPATFRT</sequence>